<reference evidence="2" key="2">
    <citation type="submission" date="2017-06" db="EMBL/GenBank/DDBJ databases">
        <title>WGS assembly of Brachypodium distachyon.</title>
        <authorList>
            <consortium name="The International Brachypodium Initiative"/>
            <person name="Lucas S."/>
            <person name="Harmon-Smith M."/>
            <person name="Lail K."/>
            <person name="Tice H."/>
            <person name="Grimwood J."/>
            <person name="Bruce D."/>
            <person name="Barry K."/>
            <person name="Shu S."/>
            <person name="Lindquist E."/>
            <person name="Wang M."/>
            <person name="Pitluck S."/>
            <person name="Vogel J.P."/>
            <person name="Garvin D.F."/>
            <person name="Mockler T.C."/>
            <person name="Schmutz J."/>
            <person name="Rokhsar D."/>
            <person name="Bevan M.W."/>
        </authorList>
    </citation>
    <scope>NUCLEOTIDE SEQUENCE</scope>
    <source>
        <strain evidence="2">Bd21</strain>
    </source>
</reference>
<evidence type="ECO:0000313" key="4">
    <source>
        <dbReference type="Proteomes" id="UP000008810"/>
    </source>
</evidence>
<dbReference type="Gramene" id="PNT74212">
    <property type="protein sequence ID" value="PNT74212"/>
    <property type="gene ID" value="BRADI_1g10281v3"/>
</dbReference>
<dbReference type="InParanoid" id="A0A2K2DIV7"/>
<proteinExistence type="predicted"/>
<dbReference type="EMBL" id="CM000880">
    <property type="protein sequence ID" value="PNT74213.1"/>
    <property type="molecule type" value="Genomic_DNA"/>
</dbReference>
<accession>A0A2K2DIV7</accession>
<evidence type="ECO:0000256" key="1">
    <source>
        <dbReference type="SAM" id="MobiDB-lite"/>
    </source>
</evidence>
<keyword evidence="4" id="KW-1185">Reference proteome</keyword>
<sequence length="368" mass="38054">SSFTLAFLPAASSAPSLAISFPTAPATASAGTTAPPSAWHATSRTLTPTRSTSTRSASLRNWSARSGHVASGTPAQSASSAEFQPQWLTNPPTAPCARISPCGAHRPATTMPFLDARSSCKSSPSSELLELAGAQPARAAEAGVHHRPGFLPVEPLQYRENLRGGAVVVRGSVVLGEVGLESGEGVEDDGVALGLRGAEDGEVGQSLLVDHGVRDHGHGRAGVLGDDGADGLRERRRQRGLRGGEERRRGRCPVVILGKQREVLDREAHRRLADAHGGRREGREVGGGEDGDAAGAAAGGDGGGGGGLGCQWSEVAAREEGHEDEVQGRVMPGRGRARAGRGAGGRHRVCFGRFSFHFFSLWTGLGGA</sequence>
<organism evidence="2">
    <name type="scientific">Brachypodium distachyon</name>
    <name type="common">Purple false brome</name>
    <name type="synonym">Trachynia distachya</name>
    <dbReference type="NCBI Taxonomy" id="15368"/>
    <lineage>
        <taxon>Eukaryota</taxon>
        <taxon>Viridiplantae</taxon>
        <taxon>Streptophyta</taxon>
        <taxon>Embryophyta</taxon>
        <taxon>Tracheophyta</taxon>
        <taxon>Spermatophyta</taxon>
        <taxon>Magnoliopsida</taxon>
        <taxon>Liliopsida</taxon>
        <taxon>Poales</taxon>
        <taxon>Poaceae</taxon>
        <taxon>BOP clade</taxon>
        <taxon>Pooideae</taxon>
        <taxon>Stipodae</taxon>
        <taxon>Brachypodieae</taxon>
        <taxon>Brachypodium</taxon>
    </lineage>
</organism>
<dbReference type="OrthoDB" id="696358at2759"/>
<reference evidence="3" key="3">
    <citation type="submission" date="2018-08" db="UniProtKB">
        <authorList>
            <consortium name="EnsemblPlants"/>
        </authorList>
    </citation>
    <scope>IDENTIFICATION</scope>
    <source>
        <strain evidence="3">cv. Bd21</strain>
    </source>
</reference>
<feature type="compositionally biased region" description="Low complexity" evidence="1">
    <location>
        <begin position="24"/>
        <end position="60"/>
    </location>
</feature>
<reference evidence="2 3" key="1">
    <citation type="journal article" date="2010" name="Nature">
        <title>Genome sequencing and analysis of the model grass Brachypodium distachyon.</title>
        <authorList>
            <consortium name="International Brachypodium Initiative"/>
        </authorList>
    </citation>
    <scope>NUCLEOTIDE SEQUENCE [LARGE SCALE GENOMIC DNA]</scope>
    <source>
        <strain evidence="2 3">Bd21</strain>
    </source>
</reference>
<dbReference type="EnsemblPlants" id="PNT74213">
    <property type="protein sequence ID" value="PNT74213"/>
    <property type="gene ID" value="BRADI_1g10281v3"/>
</dbReference>
<evidence type="ECO:0000313" key="3">
    <source>
        <dbReference type="EnsemblPlants" id="PNT74212"/>
    </source>
</evidence>
<dbReference type="Gramene" id="PNT74213">
    <property type="protein sequence ID" value="PNT74213"/>
    <property type="gene ID" value="BRADI_1g10281v3"/>
</dbReference>
<dbReference type="EnsemblPlants" id="PNT74212">
    <property type="protein sequence ID" value="PNT74212"/>
    <property type="gene ID" value="BRADI_1g10281v3"/>
</dbReference>
<feature type="compositionally biased region" description="Basic and acidic residues" evidence="1">
    <location>
        <begin position="269"/>
        <end position="286"/>
    </location>
</feature>
<evidence type="ECO:0000313" key="2">
    <source>
        <dbReference type="EMBL" id="PNT74212.1"/>
    </source>
</evidence>
<gene>
    <name evidence="2" type="ORF">BRADI_1g10281v3</name>
</gene>
<feature type="region of interest" description="Disordered" evidence="1">
    <location>
        <begin position="269"/>
        <end position="342"/>
    </location>
</feature>
<feature type="compositionally biased region" description="Basic and acidic residues" evidence="1">
    <location>
        <begin position="316"/>
        <end position="327"/>
    </location>
</feature>
<protein>
    <submittedName>
        <fullName evidence="2 3">Uncharacterized protein</fullName>
    </submittedName>
</protein>
<feature type="non-terminal residue" evidence="2">
    <location>
        <position position="1"/>
    </location>
</feature>
<feature type="region of interest" description="Disordered" evidence="1">
    <location>
        <begin position="218"/>
        <end position="246"/>
    </location>
</feature>
<dbReference type="EMBL" id="CM000880">
    <property type="protein sequence ID" value="PNT74212.1"/>
    <property type="molecule type" value="Genomic_DNA"/>
</dbReference>
<dbReference type="Proteomes" id="UP000008810">
    <property type="component" value="Chromosome 1"/>
</dbReference>
<feature type="region of interest" description="Disordered" evidence="1">
    <location>
        <begin position="24"/>
        <end position="86"/>
    </location>
</feature>
<feature type="compositionally biased region" description="Gly residues" evidence="1">
    <location>
        <begin position="297"/>
        <end position="309"/>
    </location>
</feature>
<name>A0A2K2DIV7_BRADI</name>
<dbReference type="AlphaFoldDB" id="A0A2K2DIV7"/>
<feature type="compositionally biased region" description="Polar residues" evidence="1">
    <location>
        <begin position="73"/>
        <end position="86"/>
    </location>
</feature>